<dbReference type="CDD" id="cd03046">
    <property type="entry name" value="GST_N_GTT1_like"/>
    <property type="match status" value="1"/>
</dbReference>
<proteinExistence type="predicted"/>
<dbReference type="InterPro" id="IPR036282">
    <property type="entry name" value="Glutathione-S-Trfase_C_sf"/>
</dbReference>
<dbReference type="Pfam" id="PF02798">
    <property type="entry name" value="GST_N"/>
    <property type="match status" value="1"/>
</dbReference>
<evidence type="ECO:0000313" key="3">
    <source>
        <dbReference type="Proteomes" id="UP000056968"/>
    </source>
</evidence>
<dbReference type="AlphaFoldDB" id="A0A0S3F271"/>
<dbReference type="PANTHER" id="PTHR44051:SF8">
    <property type="entry name" value="GLUTATHIONE S-TRANSFERASE GSTA"/>
    <property type="match status" value="1"/>
</dbReference>
<accession>A0A0S3F271</accession>
<keyword evidence="2" id="KW-0808">Transferase</keyword>
<gene>
    <name evidence="2" type="ORF">ATN00_17140</name>
</gene>
<dbReference type="SFLD" id="SFLDG00358">
    <property type="entry name" value="Main_(cytGST)"/>
    <property type="match status" value="1"/>
</dbReference>
<dbReference type="PANTHER" id="PTHR44051">
    <property type="entry name" value="GLUTATHIONE S-TRANSFERASE-RELATED"/>
    <property type="match status" value="1"/>
</dbReference>
<dbReference type="PROSITE" id="PS50404">
    <property type="entry name" value="GST_NTER"/>
    <property type="match status" value="1"/>
</dbReference>
<keyword evidence="3" id="KW-1185">Reference proteome</keyword>
<dbReference type="Gene3D" id="3.40.30.10">
    <property type="entry name" value="Glutaredoxin"/>
    <property type="match status" value="1"/>
</dbReference>
<dbReference type="SUPFAM" id="SSF47616">
    <property type="entry name" value="GST C-terminal domain-like"/>
    <property type="match status" value="1"/>
</dbReference>
<dbReference type="KEGG" id="sbd:ATN00_17140"/>
<protein>
    <submittedName>
        <fullName evidence="2">Glutathione S-transferase</fullName>
    </submittedName>
</protein>
<dbReference type="Gene3D" id="1.20.1050.10">
    <property type="match status" value="1"/>
</dbReference>
<evidence type="ECO:0000259" key="1">
    <source>
        <dbReference type="PROSITE" id="PS50404"/>
    </source>
</evidence>
<dbReference type="CDD" id="cd03207">
    <property type="entry name" value="GST_C_8"/>
    <property type="match status" value="1"/>
</dbReference>
<feature type="domain" description="GST N-terminal" evidence="1">
    <location>
        <begin position="1"/>
        <end position="81"/>
    </location>
</feature>
<organism evidence="2 3">
    <name type="scientific">Sphingobium baderi</name>
    <dbReference type="NCBI Taxonomy" id="1332080"/>
    <lineage>
        <taxon>Bacteria</taxon>
        <taxon>Pseudomonadati</taxon>
        <taxon>Pseudomonadota</taxon>
        <taxon>Alphaproteobacteria</taxon>
        <taxon>Sphingomonadales</taxon>
        <taxon>Sphingomonadaceae</taxon>
        <taxon>Sphingobium</taxon>
    </lineage>
</organism>
<dbReference type="SFLD" id="SFLDG01150">
    <property type="entry name" value="Main.1:_Beta-like"/>
    <property type="match status" value="1"/>
</dbReference>
<dbReference type="GO" id="GO:0016740">
    <property type="term" value="F:transferase activity"/>
    <property type="evidence" value="ECO:0007669"/>
    <property type="project" value="UniProtKB-KW"/>
</dbReference>
<dbReference type="STRING" id="1332080.ATN00_17140"/>
<dbReference type="OrthoDB" id="5740960at2"/>
<reference evidence="2 3" key="1">
    <citation type="submission" date="2015-11" db="EMBL/GenBank/DDBJ databases">
        <title>A Two-component Flavoprotein Monooxygenase System MeaXY Responsible for para-Hydroxylation of 2-Methyl-6-ethylaniline and 2,6-Diethylaniline in Sphingobium baderi DE-13.</title>
        <authorList>
            <person name="Cheng M."/>
            <person name="Meng Q."/>
            <person name="Yang Y."/>
            <person name="Chu C."/>
            <person name="Yan X."/>
            <person name="He J."/>
            <person name="Li S."/>
        </authorList>
    </citation>
    <scope>NUCLEOTIDE SEQUENCE [LARGE SCALE GENOMIC DNA]</scope>
    <source>
        <strain evidence="2 3">DE-13</strain>
    </source>
</reference>
<evidence type="ECO:0000313" key="2">
    <source>
        <dbReference type="EMBL" id="ALR21766.1"/>
    </source>
</evidence>
<dbReference type="SUPFAM" id="SSF52833">
    <property type="entry name" value="Thioredoxin-like"/>
    <property type="match status" value="1"/>
</dbReference>
<dbReference type="InterPro" id="IPR040079">
    <property type="entry name" value="Glutathione_S-Trfase"/>
</dbReference>
<dbReference type="SFLD" id="SFLDS00019">
    <property type="entry name" value="Glutathione_Transferase_(cytos"/>
    <property type="match status" value="1"/>
</dbReference>
<sequence length="209" mass="23086">MAEITFYTNPMSRGQIVRWMLEEVGEPYDLVPLDYGTGMKASDYLAINPMGKVPAIVHAGKTITEAAAICAYLADAFPAAHLAPPIDRRADYYRWLFFAAGPVEAAVTNKALGFIIPEGRERMAGYGTFDHTIDALESAVSGPGWICSDQFTAADVYVGAQIDWGLQFGTIPNRPSFDAYAVRLRDRPGYQRQRELDNALIAKMQRNSQ</sequence>
<dbReference type="InterPro" id="IPR004045">
    <property type="entry name" value="Glutathione_S-Trfase_N"/>
</dbReference>
<dbReference type="EMBL" id="CP013264">
    <property type="protein sequence ID" value="ALR21766.1"/>
    <property type="molecule type" value="Genomic_DNA"/>
</dbReference>
<dbReference type="Proteomes" id="UP000056968">
    <property type="component" value="Chromosome"/>
</dbReference>
<name>A0A0S3F271_9SPHN</name>
<dbReference type="InterPro" id="IPR036249">
    <property type="entry name" value="Thioredoxin-like_sf"/>
</dbReference>
<dbReference type="RefSeq" id="WP_062066852.1">
    <property type="nucleotide sequence ID" value="NZ_CP013264.1"/>
</dbReference>